<dbReference type="GO" id="GO:0006935">
    <property type="term" value="P:chemotaxis"/>
    <property type="evidence" value="ECO:0007669"/>
    <property type="project" value="InterPro"/>
</dbReference>
<accession>A0AAP5I6W8</accession>
<reference evidence="3" key="1">
    <citation type="journal article" date="2021" name="Science">
        <title>Hunting the eagle killer: A cyanobacterial neurotoxin causes vacuolar myelinopathy.</title>
        <authorList>
            <person name="Breinlinger S."/>
            <person name="Phillips T.J."/>
            <person name="Haram B.N."/>
            <person name="Mares J."/>
            <person name="Martinez Yerena J.A."/>
            <person name="Hrouzek P."/>
            <person name="Sobotka R."/>
            <person name="Henderson W.M."/>
            <person name="Schmieder P."/>
            <person name="Williams S.M."/>
            <person name="Lauderdale J.D."/>
            <person name="Wilde H.D."/>
            <person name="Gerrin W."/>
            <person name="Kust A."/>
            <person name="Washington J.W."/>
            <person name="Wagner C."/>
            <person name="Geier B."/>
            <person name="Liebeke M."/>
            <person name="Enke H."/>
            <person name="Niedermeyer T.H.J."/>
            <person name="Wilde S.B."/>
        </authorList>
    </citation>
    <scope>NUCLEOTIDE SEQUENCE [LARGE SCALE GENOMIC DNA]</scope>
    <source>
        <strain evidence="3">Thurmond2011</strain>
    </source>
</reference>
<dbReference type="PANTHER" id="PTHR22617">
    <property type="entry name" value="CHEMOTAXIS SENSOR HISTIDINE KINASE-RELATED"/>
    <property type="match status" value="1"/>
</dbReference>
<proteinExistence type="predicted"/>
<feature type="domain" description="CheW-like" evidence="1">
    <location>
        <begin position="3"/>
        <end position="151"/>
    </location>
</feature>
<dbReference type="Gene3D" id="2.40.50.180">
    <property type="entry name" value="CheA-289, Domain 4"/>
    <property type="match status" value="1"/>
</dbReference>
<dbReference type="GO" id="GO:0007165">
    <property type="term" value="P:signal transduction"/>
    <property type="evidence" value="ECO:0007669"/>
    <property type="project" value="InterPro"/>
</dbReference>
<keyword evidence="3" id="KW-1185">Reference proteome</keyword>
<comment type="caution">
    <text evidence="2">The sequence shown here is derived from an EMBL/GenBank/DDBJ whole genome shotgun (WGS) entry which is preliminary data.</text>
</comment>
<dbReference type="Pfam" id="PF01584">
    <property type="entry name" value="CheW"/>
    <property type="match status" value="1"/>
</dbReference>
<evidence type="ECO:0000259" key="1">
    <source>
        <dbReference type="PROSITE" id="PS50851"/>
    </source>
</evidence>
<gene>
    <name evidence="2" type="ORF">G7B40_003060</name>
</gene>
<dbReference type="SUPFAM" id="SSF50341">
    <property type="entry name" value="CheW-like"/>
    <property type="match status" value="1"/>
</dbReference>
<dbReference type="Proteomes" id="UP000667802">
    <property type="component" value="Unassembled WGS sequence"/>
</dbReference>
<organism evidence="2 3">
    <name type="scientific">Aetokthonos hydrillicola Thurmond2011</name>
    <dbReference type="NCBI Taxonomy" id="2712845"/>
    <lineage>
        <taxon>Bacteria</taxon>
        <taxon>Bacillati</taxon>
        <taxon>Cyanobacteriota</taxon>
        <taxon>Cyanophyceae</taxon>
        <taxon>Nostocales</taxon>
        <taxon>Hapalosiphonaceae</taxon>
        <taxon>Aetokthonos</taxon>
    </lineage>
</organism>
<dbReference type="InterPro" id="IPR039315">
    <property type="entry name" value="CheW"/>
</dbReference>
<sequence length="154" mass="17083">MSELQFCTFFLNGIYLGINVQNVQEVIRSQEITRVPLAPSDICGLINLRGKIVTVIDLKSSLEMNNCDFPSVSESVDEQGGFNVVVCAEDEVVSLQVDDIGEIVQIKQENFEPPPATLKGRIRELLQGAYKLQEGFLLVLDAKKILDVETRLIG</sequence>
<protein>
    <submittedName>
        <fullName evidence="2">Chemotaxis protein CheW</fullName>
    </submittedName>
</protein>
<evidence type="ECO:0000313" key="3">
    <source>
        <dbReference type="Proteomes" id="UP000667802"/>
    </source>
</evidence>
<dbReference type="GO" id="GO:0005829">
    <property type="term" value="C:cytosol"/>
    <property type="evidence" value="ECO:0007669"/>
    <property type="project" value="TreeGrafter"/>
</dbReference>
<dbReference type="PANTHER" id="PTHR22617:SF23">
    <property type="entry name" value="CHEMOTAXIS PROTEIN CHEW"/>
    <property type="match status" value="1"/>
</dbReference>
<dbReference type="SMART" id="SM00260">
    <property type="entry name" value="CheW"/>
    <property type="match status" value="1"/>
</dbReference>
<dbReference type="Gene3D" id="2.30.30.40">
    <property type="entry name" value="SH3 Domains"/>
    <property type="match status" value="1"/>
</dbReference>
<dbReference type="EMBL" id="JAALHA020000001">
    <property type="protein sequence ID" value="MDR9893565.1"/>
    <property type="molecule type" value="Genomic_DNA"/>
</dbReference>
<dbReference type="PROSITE" id="PS50851">
    <property type="entry name" value="CHEW"/>
    <property type="match status" value="1"/>
</dbReference>
<dbReference type="RefSeq" id="WP_208349884.1">
    <property type="nucleotide sequence ID" value="NZ_JAALHA020000001.1"/>
</dbReference>
<dbReference type="InterPro" id="IPR036061">
    <property type="entry name" value="CheW-like_dom_sf"/>
</dbReference>
<evidence type="ECO:0000313" key="2">
    <source>
        <dbReference type="EMBL" id="MDR9893565.1"/>
    </source>
</evidence>
<dbReference type="InterPro" id="IPR002545">
    <property type="entry name" value="CheW-lke_dom"/>
</dbReference>
<name>A0AAP5I6W8_9CYAN</name>
<dbReference type="AlphaFoldDB" id="A0AAP5I6W8"/>